<evidence type="ECO:0000313" key="2">
    <source>
        <dbReference type="EMBL" id="RJG20098.1"/>
    </source>
</evidence>
<organism evidence="2 3">
    <name type="scientific">Alcanivorax profundi</name>
    <dbReference type="NCBI Taxonomy" id="2338368"/>
    <lineage>
        <taxon>Bacteria</taxon>
        <taxon>Pseudomonadati</taxon>
        <taxon>Pseudomonadota</taxon>
        <taxon>Gammaproteobacteria</taxon>
        <taxon>Oceanospirillales</taxon>
        <taxon>Alcanivoracaceae</taxon>
        <taxon>Alcanivorax</taxon>
    </lineage>
</organism>
<evidence type="ECO:0000259" key="1">
    <source>
        <dbReference type="Pfam" id="PF10675"/>
    </source>
</evidence>
<dbReference type="Pfam" id="PF10675">
    <property type="entry name" value="DUF2489"/>
    <property type="match status" value="1"/>
</dbReference>
<accession>A0A418Y3I9</accession>
<dbReference type="AlphaFoldDB" id="A0A418Y3I9"/>
<feature type="domain" description="DUF2489" evidence="1">
    <location>
        <begin position="34"/>
        <end position="139"/>
    </location>
</feature>
<gene>
    <name evidence="2" type="ORF">D4A39_04535</name>
</gene>
<keyword evidence="3" id="KW-1185">Reference proteome</keyword>
<dbReference type="OrthoDB" id="6078352at2"/>
<dbReference type="EMBL" id="QYYA01000001">
    <property type="protein sequence ID" value="RJG20098.1"/>
    <property type="molecule type" value="Genomic_DNA"/>
</dbReference>
<dbReference type="InterPro" id="IPR019617">
    <property type="entry name" value="DUF2489"/>
</dbReference>
<protein>
    <submittedName>
        <fullName evidence="2">DUF2489 domain-containing protein</fullName>
    </submittedName>
</protein>
<name>A0A418Y3I9_9GAMM</name>
<evidence type="ECO:0000313" key="3">
    <source>
        <dbReference type="Proteomes" id="UP000283734"/>
    </source>
</evidence>
<sequence length="157" mass="17848">MAFVWQVLCAALAGLVIGSLLGLVGWRWWLARRHKTEQRVQQSGVLDSLEVLCKALEQQQVEVSEAAIRISALLDTLPASISPKVDLSDIHQFAQTCQQFDRGQARHNLTPKARHEQDKYRWQLDEENRERIRAAAQRLVTVLPDWRSGLGISSPDR</sequence>
<dbReference type="Proteomes" id="UP000283734">
    <property type="component" value="Unassembled WGS sequence"/>
</dbReference>
<proteinExistence type="predicted"/>
<dbReference type="RefSeq" id="WP_119917568.1">
    <property type="nucleotide sequence ID" value="NZ_CAXGPP010000104.1"/>
</dbReference>
<comment type="caution">
    <text evidence="2">The sequence shown here is derived from an EMBL/GenBank/DDBJ whole genome shotgun (WGS) entry which is preliminary data.</text>
</comment>
<reference evidence="2 3" key="1">
    <citation type="submission" date="2018-09" db="EMBL/GenBank/DDBJ databases">
        <title>Alcanivorax profundi sp. nov., isolated from 1000 m-depth seawater of the Mariana Trench.</title>
        <authorList>
            <person name="Liu J."/>
        </authorList>
    </citation>
    <scope>NUCLEOTIDE SEQUENCE [LARGE SCALE GENOMIC DNA]</scope>
    <source>
        <strain evidence="2 3">MTEO17</strain>
    </source>
</reference>